<keyword evidence="3" id="KW-1185">Reference proteome</keyword>
<feature type="compositionally biased region" description="Basic residues" evidence="1">
    <location>
        <begin position="60"/>
        <end position="71"/>
    </location>
</feature>
<feature type="compositionally biased region" description="Basic and acidic residues" evidence="1">
    <location>
        <begin position="204"/>
        <end position="214"/>
    </location>
</feature>
<evidence type="ECO:0000313" key="3">
    <source>
        <dbReference type="Proteomes" id="UP001151760"/>
    </source>
</evidence>
<comment type="caution">
    <text evidence="2">The sequence shown here is derived from an EMBL/GenBank/DDBJ whole genome shotgun (WGS) entry which is preliminary data.</text>
</comment>
<reference evidence="2" key="2">
    <citation type="submission" date="2022-01" db="EMBL/GenBank/DDBJ databases">
        <authorList>
            <person name="Yamashiro T."/>
            <person name="Shiraishi A."/>
            <person name="Satake H."/>
            <person name="Nakayama K."/>
        </authorList>
    </citation>
    <scope>NUCLEOTIDE SEQUENCE</scope>
</reference>
<accession>A0ABQ5CAW7</accession>
<proteinExistence type="predicted"/>
<reference evidence="2" key="1">
    <citation type="journal article" date="2022" name="Int. J. Mol. Sci.">
        <title>Draft Genome of Tanacetum Coccineum: Genomic Comparison of Closely Related Tanacetum-Family Plants.</title>
        <authorList>
            <person name="Yamashiro T."/>
            <person name="Shiraishi A."/>
            <person name="Nakayama K."/>
            <person name="Satake H."/>
        </authorList>
    </citation>
    <scope>NUCLEOTIDE SEQUENCE</scope>
</reference>
<dbReference type="PANTHER" id="PTHR45023:SF4">
    <property type="entry name" value="GLYCINE-RICH PROTEIN-RELATED"/>
    <property type="match status" value="1"/>
</dbReference>
<dbReference type="PANTHER" id="PTHR45023">
    <property type="match status" value="1"/>
</dbReference>
<sequence>MGGSLSQRRTDPVMSLINAFSIEELYTPEFSNSFQENTNYWQEPNPHESLFEQVVASPPKMKKPTRARQKRPIQNDDAPRKHGNARKQDGFWCEVLQNIESKTKQYGRRTYDMESGGGDEDYINRAMIQYQAETGLPFKFCHCWEVSKDSPKWQEIALSKFATESGGGSKRHKSSGSSLFNTESGNANINLNTNAGDNDEDEVQEIRRPGDRAKARAAGKNKG</sequence>
<feature type="compositionally biased region" description="Polar residues" evidence="1">
    <location>
        <begin position="179"/>
        <end position="196"/>
    </location>
</feature>
<evidence type="ECO:0000313" key="2">
    <source>
        <dbReference type="EMBL" id="GJT22364.1"/>
    </source>
</evidence>
<dbReference type="Proteomes" id="UP001151760">
    <property type="component" value="Unassembled WGS sequence"/>
</dbReference>
<dbReference type="EMBL" id="BQNB010013962">
    <property type="protein sequence ID" value="GJT22364.1"/>
    <property type="molecule type" value="Genomic_DNA"/>
</dbReference>
<name>A0ABQ5CAW7_9ASTR</name>
<feature type="region of interest" description="Disordered" evidence="1">
    <location>
        <begin position="37"/>
        <end position="87"/>
    </location>
</feature>
<feature type="region of interest" description="Disordered" evidence="1">
    <location>
        <begin position="162"/>
        <end position="223"/>
    </location>
</feature>
<organism evidence="2 3">
    <name type="scientific">Tanacetum coccineum</name>
    <dbReference type="NCBI Taxonomy" id="301880"/>
    <lineage>
        <taxon>Eukaryota</taxon>
        <taxon>Viridiplantae</taxon>
        <taxon>Streptophyta</taxon>
        <taxon>Embryophyta</taxon>
        <taxon>Tracheophyta</taxon>
        <taxon>Spermatophyta</taxon>
        <taxon>Magnoliopsida</taxon>
        <taxon>eudicotyledons</taxon>
        <taxon>Gunneridae</taxon>
        <taxon>Pentapetalae</taxon>
        <taxon>asterids</taxon>
        <taxon>campanulids</taxon>
        <taxon>Asterales</taxon>
        <taxon>Asteraceae</taxon>
        <taxon>Asteroideae</taxon>
        <taxon>Anthemideae</taxon>
        <taxon>Anthemidinae</taxon>
        <taxon>Tanacetum</taxon>
    </lineage>
</organism>
<protein>
    <submittedName>
        <fullName evidence="2">ALP1-like protein</fullName>
    </submittedName>
</protein>
<gene>
    <name evidence="2" type="ORF">Tco_0892301</name>
</gene>
<evidence type="ECO:0000256" key="1">
    <source>
        <dbReference type="SAM" id="MobiDB-lite"/>
    </source>
</evidence>